<dbReference type="EMBL" id="BAAAQN010000001">
    <property type="protein sequence ID" value="GAA2011130.1"/>
    <property type="molecule type" value="Genomic_DNA"/>
</dbReference>
<dbReference type="InterPro" id="IPR012223">
    <property type="entry name" value="TEII"/>
</dbReference>
<evidence type="ECO:0000256" key="1">
    <source>
        <dbReference type="ARBA" id="ARBA00007169"/>
    </source>
</evidence>
<evidence type="ECO:0000259" key="3">
    <source>
        <dbReference type="Pfam" id="PF00975"/>
    </source>
</evidence>
<dbReference type="InterPro" id="IPR029058">
    <property type="entry name" value="AB_hydrolase_fold"/>
</dbReference>
<reference evidence="5" key="1">
    <citation type="journal article" date="2019" name="Int. J. Syst. Evol. Microbiol.">
        <title>The Global Catalogue of Microorganisms (GCM) 10K type strain sequencing project: providing services to taxonomists for standard genome sequencing and annotation.</title>
        <authorList>
            <consortium name="The Broad Institute Genomics Platform"/>
            <consortium name="The Broad Institute Genome Sequencing Center for Infectious Disease"/>
            <person name="Wu L."/>
            <person name="Ma J."/>
        </authorList>
    </citation>
    <scope>NUCLEOTIDE SEQUENCE [LARGE SCALE GENOMIC DNA]</scope>
    <source>
        <strain evidence="5">JCM 16014</strain>
    </source>
</reference>
<feature type="domain" description="Thioesterase" evidence="3">
    <location>
        <begin position="44"/>
        <end position="256"/>
    </location>
</feature>
<dbReference type="PANTHER" id="PTHR11487">
    <property type="entry name" value="THIOESTERASE"/>
    <property type="match status" value="1"/>
</dbReference>
<sequence>MSFGGGGGGGGGHGRGGRGRGGAGGGVSCGGYLPRDPNPDADLRLYCFHHAGGAASSFTDWQERLGPRISVLPVQLPGREGRARCARITRLARLVEEIDDVLGSDPRGPFAFYGHSMGALLAYALCLRRLRAGRSLPAALLVGAFGPPDRTPDFELVVDLPDEELARWLVGLGGMSPVLLGYPAWLAAAAALTRDDLKACRSYRHAEDTEPLPVPVHVFRGADDPLSAGGEEGWARSTSASCEVHEVAGGHLFAYAPEFGRDAVHPFRRVLAEGLPSPL</sequence>
<name>A0ABP5F2M8_9ACTN</name>
<dbReference type="Proteomes" id="UP001500751">
    <property type="component" value="Unassembled WGS sequence"/>
</dbReference>
<keyword evidence="5" id="KW-1185">Reference proteome</keyword>
<dbReference type="Gene3D" id="3.40.50.1820">
    <property type="entry name" value="alpha/beta hydrolase"/>
    <property type="match status" value="1"/>
</dbReference>
<organism evidence="4 5">
    <name type="scientific">Catenulispora yoronensis</name>
    <dbReference type="NCBI Taxonomy" id="450799"/>
    <lineage>
        <taxon>Bacteria</taxon>
        <taxon>Bacillati</taxon>
        <taxon>Actinomycetota</taxon>
        <taxon>Actinomycetes</taxon>
        <taxon>Catenulisporales</taxon>
        <taxon>Catenulisporaceae</taxon>
        <taxon>Catenulispora</taxon>
    </lineage>
</organism>
<dbReference type="RefSeq" id="WP_344663475.1">
    <property type="nucleotide sequence ID" value="NZ_BAAAQN010000001.1"/>
</dbReference>
<comment type="similarity">
    <text evidence="1">Belongs to the thioesterase family.</text>
</comment>
<accession>A0ABP5F2M8</accession>
<protein>
    <recommendedName>
        <fullName evidence="3">Thioesterase domain-containing protein</fullName>
    </recommendedName>
</protein>
<dbReference type="PANTHER" id="PTHR11487:SF0">
    <property type="entry name" value="S-ACYL FATTY ACID SYNTHASE THIOESTERASE, MEDIUM CHAIN"/>
    <property type="match status" value="1"/>
</dbReference>
<evidence type="ECO:0000313" key="5">
    <source>
        <dbReference type="Proteomes" id="UP001500751"/>
    </source>
</evidence>
<gene>
    <name evidence="4" type="ORF">GCM10009839_01450</name>
</gene>
<comment type="caution">
    <text evidence="4">The sequence shown here is derived from an EMBL/GenBank/DDBJ whole genome shotgun (WGS) entry which is preliminary data.</text>
</comment>
<feature type="region of interest" description="Disordered" evidence="2">
    <location>
        <begin position="1"/>
        <end position="21"/>
    </location>
</feature>
<evidence type="ECO:0000313" key="4">
    <source>
        <dbReference type="EMBL" id="GAA2011130.1"/>
    </source>
</evidence>
<dbReference type="SUPFAM" id="SSF53474">
    <property type="entry name" value="alpha/beta-Hydrolases"/>
    <property type="match status" value="1"/>
</dbReference>
<proteinExistence type="inferred from homology"/>
<dbReference type="InterPro" id="IPR001031">
    <property type="entry name" value="Thioesterase"/>
</dbReference>
<dbReference type="Pfam" id="PF00975">
    <property type="entry name" value="Thioesterase"/>
    <property type="match status" value="1"/>
</dbReference>
<evidence type="ECO:0000256" key="2">
    <source>
        <dbReference type="SAM" id="MobiDB-lite"/>
    </source>
</evidence>